<dbReference type="OrthoDB" id="583309at2"/>
<proteinExistence type="predicted"/>
<dbReference type="AlphaFoldDB" id="A0A4Y8AD23"/>
<name>A0A4Y8AD23_9SPHI</name>
<dbReference type="GO" id="GO:0009432">
    <property type="term" value="P:SOS response"/>
    <property type="evidence" value="ECO:0007669"/>
    <property type="project" value="TreeGrafter"/>
</dbReference>
<comment type="caution">
    <text evidence="4">The sequence shown here is derived from an EMBL/GenBank/DDBJ whole genome shotgun (WGS) entry which is preliminary data.</text>
</comment>
<dbReference type="Pfam" id="PF08443">
    <property type="entry name" value="RimK"/>
    <property type="match status" value="1"/>
</dbReference>
<evidence type="ECO:0000313" key="3">
    <source>
        <dbReference type="EMBL" id="MBB3969302.1"/>
    </source>
</evidence>
<dbReference type="GO" id="GO:0018169">
    <property type="term" value="F:ribosomal S6-glutamic acid ligase activity"/>
    <property type="evidence" value="ECO:0007669"/>
    <property type="project" value="TreeGrafter"/>
</dbReference>
<keyword evidence="1" id="KW-0067">ATP-binding</keyword>
<reference evidence="3 6" key="3">
    <citation type="submission" date="2020-08" db="EMBL/GenBank/DDBJ databases">
        <title>Genomic Encyclopedia of Type Strains, Phase IV (KMG-IV): sequencing the most valuable type-strain genomes for metagenomic binning, comparative biology and taxonomic classification.</title>
        <authorList>
            <person name="Goeker M."/>
        </authorList>
    </citation>
    <scope>NUCLEOTIDE SEQUENCE [LARGE SCALE GENOMIC DNA]</scope>
    <source>
        <strain evidence="3 6">DSM 100995</strain>
    </source>
</reference>
<dbReference type="EMBL" id="SNQG01000004">
    <property type="protein sequence ID" value="TEW65902.1"/>
    <property type="molecule type" value="Genomic_DNA"/>
</dbReference>
<gene>
    <name evidence="4" type="ORF">E2R65_12270</name>
    <name evidence="3" type="ORF">GGR35_001905</name>
</gene>
<dbReference type="InterPro" id="IPR013651">
    <property type="entry name" value="ATP-grasp_RimK-type"/>
</dbReference>
<organism evidence="4 5">
    <name type="scientific">Mucilaginibacter phyllosphaerae</name>
    <dbReference type="NCBI Taxonomy" id="1812349"/>
    <lineage>
        <taxon>Bacteria</taxon>
        <taxon>Pseudomonadati</taxon>
        <taxon>Bacteroidota</taxon>
        <taxon>Sphingobacteriia</taxon>
        <taxon>Sphingobacteriales</taxon>
        <taxon>Sphingobacteriaceae</taxon>
        <taxon>Mucilaginibacter</taxon>
    </lineage>
</organism>
<dbReference type="Proteomes" id="UP000583101">
    <property type="component" value="Unassembled WGS sequence"/>
</dbReference>
<dbReference type="SUPFAM" id="SSF56059">
    <property type="entry name" value="Glutathione synthetase ATP-binding domain-like"/>
    <property type="match status" value="1"/>
</dbReference>
<evidence type="ECO:0000313" key="6">
    <source>
        <dbReference type="Proteomes" id="UP000583101"/>
    </source>
</evidence>
<dbReference type="InterPro" id="IPR011761">
    <property type="entry name" value="ATP-grasp"/>
</dbReference>
<reference evidence="4 5" key="1">
    <citation type="journal article" date="2016" name="Int. J. Syst. Evol. Microbiol.">
        <title>Proposal of Mucilaginibacter phyllosphaerae sp. nov. isolated from the phyllosphere of Galium album.</title>
        <authorList>
            <person name="Aydogan E.L."/>
            <person name="Busse H.J."/>
            <person name="Moser G."/>
            <person name="Muller C."/>
            <person name="Kampfer P."/>
            <person name="Glaeser S.P."/>
        </authorList>
    </citation>
    <scope>NUCLEOTIDE SEQUENCE [LARGE SCALE GENOMIC DNA]</scope>
    <source>
        <strain evidence="4 5">PP-F2FG21</strain>
    </source>
</reference>
<evidence type="ECO:0000313" key="4">
    <source>
        <dbReference type="EMBL" id="TEW65902.1"/>
    </source>
</evidence>
<keyword evidence="6" id="KW-1185">Reference proteome</keyword>
<dbReference type="Gene3D" id="3.30.470.20">
    <property type="entry name" value="ATP-grasp fold, B domain"/>
    <property type="match status" value="1"/>
</dbReference>
<dbReference type="GO" id="GO:0046872">
    <property type="term" value="F:metal ion binding"/>
    <property type="evidence" value="ECO:0007669"/>
    <property type="project" value="InterPro"/>
</dbReference>
<dbReference type="PANTHER" id="PTHR21621:SF0">
    <property type="entry name" value="BETA-CITRYLGLUTAMATE SYNTHASE B-RELATED"/>
    <property type="match status" value="1"/>
</dbReference>
<dbReference type="Proteomes" id="UP000297248">
    <property type="component" value="Unassembled WGS sequence"/>
</dbReference>
<dbReference type="GO" id="GO:0005737">
    <property type="term" value="C:cytoplasm"/>
    <property type="evidence" value="ECO:0007669"/>
    <property type="project" value="TreeGrafter"/>
</dbReference>
<evidence type="ECO:0000313" key="5">
    <source>
        <dbReference type="Proteomes" id="UP000297248"/>
    </source>
</evidence>
<evidence type="ECO:0000256" key="1">
    <source>
        <dbReference type="PROSITE-ProRule" id="PRU00409"/>
    </source>
</evidence>
<dbReference type="PANTHER" id="PTHR21621">
    <property type="entry name" value="RIBOSOMAL PROTEIN S6 MODIFICATION PROTEIN"/>
    <property type="match status" value="1"/>
</dbReference>
<reference evidence="4" key="2">
    <citation type="submission" date="2019-03" db="EMBL/GenBank/DDBJ databases">
        <authorList>
            <person name="Yan Y.-Q."/>
            <person name="Du Z.-J."/>
        </authorList>
    </citation>
    <scope>NUCLEOTIDE SEQUENCE</scope>
    <source>
        <strain evidence="4">PP-F2FG21</strain>
    </source>
</reference>
<evidence type="ECO:0000259" key="2">
    <source>
        <dbReference type="PROSITE" id="PS50975"/>
    </source>
</evidence>
<dbReference type="PROSITE" id="PS50975">
    <property type="entry name" value="ATP_GRASP"/>
    <property type="match status" value="1"/>
</dbReference>
<dbReference type="EMBL" id="JACIEG010000003">
    <property type="protein sequence ID" value="MBB3969302.1"/>
    <property type="molecule type" value="Genomic_DNA"/>
</dbReference>
<dbReference type="GO" id="GO:0005524">
    <property type="term" value="F:ATP binding"/>
    <property type="evidence" value="ECO:0007669"/>
    <property type="project" value="UniProtKB-UniRule"/>
</dbReference>
<accession>A0A4Y8AD23</accession>
<protein>
    <submittedName>
        <fullName evidence="3">Glutathione synthase/RimK-type ligase-like ATP-grasp enzyme</fullName>
    </submittedName>
</protein>
<sequence>MKKILFITNHSDNAVNSVVAWLDKLNQYYIRINTEDFFAASEKLTITLSNLSIDCNYTLNEIEILPSEILSVCYRRPSLTTFDGKSHSEYIHAQWKHAIWSLTTTLESYWVNHPLWGKNLLEHNKLYQLRLASTVGLKIPDTIISNNINEIVNFSRNHGDKVACKPLRHTNLVNEADAPVGIYTQMVTTKEFIGRDQSLSIAPMIIQQYIEKKIELRVTIIGHHVFACEIHSQSSDRTKHDWRRYDFENVKHAVHEIPRKISDRILKLMRALRLNYGAMDLIINPEGEYVFLEVNPTGQYGWIEDITGLPISKTFALALIEPTENGIKRYSVQ</sequence>
<feature type="domain" description="ATP-grasp" evidence="2">
    <location>
        <begin position="129"/>
        <end position="320"/>
    </location>
</feature>
<keyword evidence="1" id="KW-0547">Nucleotide-binding</keyword>
<dbReference type="RefSeq" id="WP_134336768.1">
    <property type="nucleotide sequence ID" value="NZ_BMCZ01000002.1"/>
</dbReference>